<protein>
    <submittedName>
        <fullName evidence="2">Uncharacterized protein (TIGR02001 family)</fullName>
    </submittedName>
</protein>
<keyword evidence="1" id="KW-0732">Signal</keyword>
<reference evidence="2 3" key="1">
    <citation type="submission" date="2020-07" db="EMBL/GenBank/DDBJ databases">
        <title>Genomic Encyclopedia of Type Strains, Phase IV (KMG-V): Genome sequencing to study the core and pangenomes of soil and plant-associated prokaryotes.</title>
        <authorList>
            <person name="Whitman W."/>
        </authorList>
    </citation>
    <scope>NUCLEOTIDE SEQUENCE [LARGE SCALE GENOMIC DNA]</scope>
    <source>
        <strain evidence="2 3">SAS40</strain>
    </source>
</reference>
<dbReference type="Pfam" id="PF09694">
    <property type="entry name" value="Gcw_chp"/>
    <property type="match status" value="1"/>
</dbReference>
<dbReference type="InterPro" id="IPR010239">
    <property type="entry name" value="CHP02001"/>
</dbReference>
<dbReference type="AlphaFoldDB" id="A0A7Y9IQV0"/>
<proteinExistence type="predicted"/>
<feature type="chain" id="PRO_5030611695" evidence="1">
    <location>
        <begin position="21"/>
        <end position="248"/>
    </location>
</feature>
<sequence length="248" mass="26782">MKKTLIAAALALCASSSAMAQTAVVAATPDYTFTGNAGLFSDYRFRGFSQTNMRPAFQGGFDFAHSSGFYLGNWNSNVASELYSGGNIEMDFYGGYKFKTGDFSWDIGTLYYYYPGSNLGGHTIDNTEIYGAGGWGPFTLKYSHGVSNFFGTPGSKNNFYLDAAAVFDLGNGWGANAHVGYQKLKNATKSDGSEINGYIDYRAGVTKDLNGWLVGASLVTTSKKDWYQTTKGKDAGRLGLVVNLTRAF</sequence>
<evidence type="ECO:0000313" key="3">
    <source>
        <dbReference type="Proteomes" id="UP000542125"/>
    </source>
</evidence>
<dbReference type="EMBL" id="JACBYR010000001">
    <property type="protein sequence ID" value="NYE80873.1"/>
    <property type="molecule type" value="Genomic_DNA"/>
</dbReference>
<dbReference type="Proteomes" id="UP000542125">
    <property type="component" value="Unassembled WGS sequence"/>
</dbReference>
<gene>
    <name evidence="2" type="ORF">FHW18_000144</name>
</gene>
<accession>A0A7Y9IQV0</accession>
<comment type="caution">
    <text evidence="2">The sequence shown here is derived from an EMBL/GenBank/DDBJ whole genome shotgun (WGS) entry which is preliminary data.</text>
</comment>
<evidence type="ECO:0000313" key="2">
    <source>
        <dbReference type="EMBL" id="NYE80873.1"/>
    </source>
</evidence>
<dbReference type="RefSeq" id="WP_179582369.1">
    <property type="nucleotide sequence ID" value="NZ_JACBYR010000001.1"/>
</dbReference>
<evidence type="ECO:0000256" key="1">
    <source>
        <dbReference type="SAM" id="SignalP"/>
    </source>
</evidence>
<organism evidence="2 3">
    <name type="scientific">Pigmentiphaga litoralis</name>
    <dbReference type="NCBI Taxonomy" id="516702"/>
    <lineage>
        <taxon>Bacteria</taxon>
        <taxon>Pseudomonadati</taxon>
        <taxon>Pseudomonadota</taxon>
        <taxon>Betaproteobacteria</taxon>
        <taxon>Burkholderiales</taxon>
        <taxon>Alcaligenaceae</taxon>
        <taxon>Pigmentiphaga</taxon>
    </lineage>
</organism>
<keyword evidence="3" id="KW-1185">Reference proteome</keyword>
<dbReference type="NCBIfam" id="TIGR02001">
    <property type="entry name" value="gcw_chp"/>
    <property type="match status" value="1"/>
</dbReference>
<feature type="signal peptide" evidence="1">
    <location>
        <begin position="1"/>
        <end position="20"/>
    </location>
</feature>
<name>A0A7Y9IQV0_9BURK</name>